<reference evidence="9 10" key="1">
    <citation type="journal article" date="2017" name="Mol. Ecol.">
        <title>Comparative and population genomic landscape of Phellinus noxius: A hypervariable fungus causing root rot in trees.</title>
        <authorList>
            <person name="Chung C.L."/>
            <person name="Lee T.J."/>
            <person name="Akiba M."/>
            <person name="Lee H.H."/>
            <person name="Kuo T.H."/>
            <person name="Liu D."/>
            <person name="Ke H.M."/>
            <person name="Yokoi T."/>
            <person name="Roa M.B."/>
            <person name="Lu M.J."/>
            <person name="Chang Y.Y."/>
            <person name="Ann P.J."/>
            <person name="Tsai J.N."/>
            <person name="Chen C.Y."/>
            <person name="Tzean S.S."/>
            <person name="Ota Y."/>
            <person name="Hattori T."/>
            <person name="Sahashi N."/>
            <person name="Liou R.F."/>
            <person name="Kikuchi T."/>
            <person name="Tsai I.J."/>
        </authorList>
    </citation>
    <scope>NUCLEOTIDE SEQUENCE [LARGE SCALE GENOMIC DNA]</scope>
    <source>
        <strain evidence="9 10">FFPRI411160</strain>
    </source>
</reference>
<proteinExistence type="inferred from homology"/>
<organism evidence="9 10">
    <name type="scientific">Pyrrhoderma noxium</name>
    <dbReference type="NCBI Taxonomy" id="2282107"/>
    <lineage>
        <taxon>Eukaryota</taxon>
        <taxon>Fungi</taxon>
        <taxon>Dikarya</taxon>
        <taxon>Basidiomycota</taxon>
        <taxon>Agaricomycotina</taxon>
        <taxon>Agaricomycetes</taxon>
        <taxon>Hymenochaetales</taxon>
        <taxon>Hymenochaetaceae</taxon>
        <taxon>Pyrrhoderma</taxon>
    </lineage>
</organism>
<evidence type="ECO:0000256" key="7">
    <source>
        <dbReference type="ARBA" id="ARBA00023306"/>
    </source>
</evidence>
<feature type="region of interest" description="Disordered" evidence="8">
    <location>
        <begin position="1"/>
        <end position="41"/>
    </location>
</feature>
<dbReference type="GO" id="GO:0051301">
    <property type="term" value="P:cell division"/>
    <property type="evidence" value="ECO:0007669"/>
    <property type="project" value="UniProtKB-KW"/>
</dbReference>
<evidence type="ECO:0000256" key="2">
    <source>
        <dbReference type="ARBA" id="ARBA00008585"/>
    </source>
</evidence>
<dbReference type="InterPro" id="IPR019440">
    <property type="entry name" value="MAU2"/>
</dbReference>
<dbReference type="GO" id="GO:0005634">
    <property type="term" value="C:nucleus"/>
    <property type="evidence" value="ECO:0007669"/>
    <property type="project" value="UniProtKB-SubCell"/>
</dbReference>
<comment type="subcellular location">
    <subcellularLocation>
        <location evidence="1">Nucleus</location>
    </subcellularLocation>
</comment>
<evidence type="ECO:0000256" key="4">
    <source>
        <dbReference type="ARBA" id="ARBA00022776"/>
    </source>
</evidence>
<keyword evidence="6" id="KW-0539">Nucleus</keyword>
<accession>A0A286UTU3</accession>
<evidence type="ECO:0000313" key="10">
    <source>
        <dbReference type="Proteomes" id="UP000217199"/>
    </source>
</evidence>
<keyword evidence="4" id="KW-0498">Mitosis</keyword>
<dbReference type="PANTHER" id="PTHR21394">
    <property type="entry name" value="MAU2 CHROMATID COHESION FACTOR HOMOLOG"/>
    <property type="match status" value="1"/>
</dbReference>
<dbReference type="GO" id="GO:0007059">
    <property type="term" value="P:chromosome segregation"/>
    <property type="evidence" value="ECO:0007669"/>
    <property type="project" value="UniProtKB-KW"/>
</dbReference>
<comment type="similarity">
    <text evidence="2">Belongs to the SCC4/mau-2 family.</text>
</comment>
<dbReference type="Pfam" id="PF10345">
    <property type="entry name" value="Cohesin_load"/>
    <property type="match status" value="1"/>
</dbReference>
<keyword evidence="5" id="KW-0159">Chromosome partition</keyword>
<dbReference type="OrthoDB" id="5565328at2759"/>
<dbReference type="Proteomes" id="UP000217199">
    <property type="component" value="Unassembled WGS sequence"/>
</dbReference>
<evidence type="ECO:0000313" key="9">
    <source>
        <dbReference type="EMBL" id="PAV22922.1"/>
    </source>
</evidence>
<name>A0A286UTU3_9AGAM</name>
<gene>
    <name evidence="9" type="ORF">PNOK_0287900</name>
</gene>
<evidence type="ECO:0000256" key="3">
    <source>
        <dbReference type="ARBA" id="ARBA00022618"/>
    </source>
</evidence>
<evidence type="ECO:0000256" key="1">
    <source>
        <dbReference type="ARBA" id="ARBA00004123"/>
    </source>
</evidence>
<dbReference type="InParanoid" id="A0A286UTU3"/>
<dbReference type="GO" id="GO:0007064">
    <property type="term" value="P:mitotic sister chromatid cohesion"/>
    <property type="evidence" value="ECO:0007669"/>
    <property type="project" value="InterPro"/>
</dbReference>
<keyword evidence="10" id="KW-1185">Reference proteome</keyword>
<evidence type="ECO:0000256" key="6">
    <source>
        <dbReference type="ARBA" id="ARBA00023242"/>
    </source>
</evidence>
<evidence type="ECO:0008006" key="11">
    <source>
        <dbReference type="Google" id="ProtNLM"/>
    </source>
</evidence>
<sequence length="706" mass="77896">MNPNNDDCDPVTPQSDKRPPTSNSRKRKRQSDTLQSPVRKKVLTETIPPSAVLLALPNVLTVPPNHKSSIASYGVSLSAMRKCLSLSGLPSDIECRTWTAFAELGLRVIKAGWSEDEQLRWASILPTEVENAVGKGLLIAKDNPSLAVYKHRLTLVHAQLAHWQSNEKYSKTLLKRLTATFTTSKKLGASRIPHWIMYATHLTGISQALSLTPPDYKAAFGTIQDLLALAEKNQDHPVIILTHILHLRTLVDAAMWDAVEDALGFAESILGLSFNDSSPSSKGKEIANNDFIHFDDAFEAAMAIHTLQLGVVYYTHVGKARAATPRLHHLHALLDSDSLNHFATGTLEVKLNSGPPLVLKSTHPRTLFQLTYLISSISKRDAVGRKPKRKVFAQEGLLVIEKEMKKELLLDRWAEPWDADDIEERLVKIKADLLSEMIAVCIMRSEFEDASSYLDTLIAHTRTFGFFNTYAARITLHHAHLAHALGGIERAYDCYRVAANFSAEGTFVNISARAGEMALRIAQGETGVNFVEMEDEISAIYDASRGMGGTLEAVAHVLKACITKEILTAKYHLKAALDRASEAQDNHLRALVLALLSDLYYRTAEKHARSMLATCAQLAAGLGATQRSSEDINDDNATQVSSDTAVSGNAPLGLWVGQQFLNLYRREGNSDKINRQELINRQLETAVNQIEVRRKSLLCPPNVTAA</sequence>
<keyword evidence="7" id="KW-0131">Cell cycle</keyword>
<dbReference type="AlphaFoldDB" id="A0A286UTU3"/>
<protein>
    <recommendedName>
        <fullName evidence="11">Anaphase-promoting complex subunit 5</fullName>
    </recommendedName>
</protein>
<evidence type="ECO:0000256" key="8">
    <source>
        <dbReference type="SAM" id="MobiDB-lite"/>
    </source>
</evidence>
<dbReference type="EMBL" id="NBII01000002">
    <property type="protein sequence ID" value="PAV22922.1"/>
    <property type="molecule type" value="Genomic_DNA"/>
</dbReference>
<evidence type="ECO:0000256" key="5">
    <source>
        <dbReference type="ARBA" id="ARBA00022829"/>
    </source>
</evidence>
<comment type="caution">
    <text evidence="9">The sequence shown here is derived from an EMBL/GenBank/DDBJ whole genome shotgun (WGS) entry which is preliminary data.</text>
</comment>
<keyword evidence="3" id="KW-0132">Cell division</keyword>